<dbReference type="InterPro" id="IPR035500">
    <property type="entry name" value="NHR-like_dom_sf"/>
</dbReference>
<comment type="subcellular location">
    <subcellularLocation>
        <location evidence="1 11">Nucleus</location>
    </subcellularLocation>
</comment>
<evidence type="ECO:0000256" key="7">
    <source>
        <dbReference type="ARBA" id="ARBA00023125"/>
    </source>
</evidence>
<keyword evidence="5 11" id="KW-0862">Zinc</keyword>
<keyword evidence="10 11" id="KW-0539">Nucleus</keyword>
<dbReference type="InterPro" id="IPR013088">
    <property type="entry name" value="Znf_NHR/GATA"/>
</dbReference>
<dbReference type="Gene3D" id="3.30.50.10">
    <property type="entry name" value="Erythroid Transcription Factor GATA-1, subunit A"/>
    <property type="match status" value="1"/>
</dbReference>
<dbReference type="PROSITE" id="PS51030">
    <property type="entry name" value="NUCLEAR_REC_DBD_2"/>
    <property type="match status" value="1"/>
</dbReference>
<dbReference type="SMART" id="SM00430">
    <property type="entry name" value="HOLI"/>
    <property type="match status" value="1"/>
</dbReference>
<organism evidence="14 15">
    <name type="scientific">Plectus sambesii</name>
    <dbReference type="NCBI Taxonomy" id="2011161"/>
    <lineage>
        <taxon>Eukaryota</taxon>
        <taxon>Metazoa</taxon>
        <taxon>Ecdysozoa</taxon>
        <taxon>Nematoda</taxon>
        <taxon>Chromadorea</taxon>
        <taxon>Plectida</taxon>
        <taxon>Plectina</taxon>
        <taxon>Plectoidea</taxon>
        <taxon>Plectidae</taxon>
        <taxon>Plectus</taxon>
    </lineage>
</organism>
<dbReference type="CDD" id="cd06960">
    <property type="entry name" value="NR_DBD_HNF4A"/>
    <property type="match status" value="1"/>
</dbReference>
<evidence type="ECO:0000256" key="1">
    <source>
        <dbReference type="ARBA" id="ARBA00004123"/>
    </source>
</evidence>
<dbReference type="InterPro" id="IPR000536">
    <property type="entry name" value="Nucl_hrmn_rcpt_lig-bd"/>
</dbReference>
<evidence type="ECO:0000256" key="5">
    <source>
        <dbReference type="ARBA" id="ARBA00022833"/>
    </source>
</evidence>
<comment type="similarity">
    <text evidence="2 11">Belongs to the nuclear hormone receptor family.</text>
</comment>
<dbReference type="PROSITE" id="PS51843">
    <property type="entry name" value="NR_LBD"/>
    <property type="match status" value="1"/>
</dbReference>
<dbReference type="Pfam" id="PF00105">
    <property type="entry name" value="zf-C4"/>
    <property type="match status" value="1"/>
</dbReference>
<dbReference type="PROSITE" id="PS00031">
    <property type="entry name" value="NUCLEAR_REC_DBD_1"/>
    <property type="match status" value="1"/>
</dbReference>
<dbReference type="WBParaSite" id="PSAMB.scaffold4819size13453.g25328.t1">
    <property type="protein sequence ID" value="PSAMB.scaffold4819size13453.g25328.t1"/>
    <property type="gene ID" value="PSAMB.scaffold4819size13453.g25328"/>
</dbReference>
<evidence type="ECO:0000313" key="15">
    <source>
        <dbReference type="WBParaSite" id="PSAMB.scaffold4819size13453.g25328.t1"/>
    </source>
</evidence>
<sequence>MEVIRRRVRAQKNAEATGGPGTTCLVCYAQGRGIHFGVIACAACGAFFRRSIVTGKKYTCQYEKNCVTIYGLPFQKFCRYCRLQKCFTVGMRPEKVQYPRERHIYSCIVSPSMTDRRRMRSDDTSSMSVLGRMMLHYQLLKQRRCVQYRGGIFCSNEPPVEATLRNSRLIWDAEPVFLTEYLGACEAFNTLAPTDKTILYTNYNIVSRVIEQAYTTMTMGGCHENRGYLLDGSFVVASEARISQYYANGSEMEQSSPTVKLLARTALPILEFNINVLANAMQALSLNEAELVALLYIVLWDKHLDELSPTAKETAKRERSQMFEDLARHCTAMNCDSAFRIGNIVLLLSPIQENAFMWREFFRLLELTKTKVLSDQLMHLLNFDMT</sequence>
<evidence type="ECO:0000256" key="8">
    <source>
        <dbReference type="ARBA" id="ARBA00023163"/>
    </source>
</evidence>
<dbReference type="Proteomes" id="UP000887566">
    <property type="component" value="Unplaced"/>
</dbReference>
<dbReference type="AlphaFoldDB" id="A0A914WPW8"/>
<evidence type="ECO:0000256" key="6">
    <source>
        <dbReference type="ARBA" id="ARBA00023015"/>
    </source>
</evidence>
<dbReference type="SUPFAM" id="SSF57716">
    <property type="entry name" value="Glucocorticoid receptor-like (DNA-binding domain)"/>
    <property type="match status" value="1"/>
</dbReference>
<evidence type="ECO:0000313" key="14">
    <source>
        <dbReference type="Proteomes" id="UP000887566"/>
    </source>
</evidence>
<dbReference type="Gene3D" id="1.10.565.10">
    <property type="entry name" value="Retinoid X Receptor"/>
    <property type="match status" value="1"/>
</dbReference>
<evidence type="ECO:0000259" key="13">
    <source>
        <dbReference type="PROSITE" id="PS51843"/>
    </source>
</evidence>
<dbReference type="GO" id="GO:0000978">
    <property type="term" value="F:RNA polymerase II cis-regulatory region sequence-specific DNA binding"/>
    <property type="evidence" value="ECO:0007669"/>
    <property type="project" value="InterPro"/>
</dbReference>
<evidence type="ECO:0000256" key="9">
    <source>
        <dbReference type="ARBA" id="ARBA00023170"/>
    </source>
</evidence>
<accession>A0A914WPW8</accession>
<name>A0A914WPW8_9BILA</name>
<dbReference type="PANTHER" id="PTHR46011:SF32">
    <property type="entry name" value="NUCLEAR HORMONE RECEPTOR FAMILY"/>
    <property type="match status" value="1"/>
</dbReference>
<keyword evidence="6 11" id="KW-0805">Transcription regulation</keyword>
<keyword evidence="9 11" id="KW-0675">Receptor</keyword>
<reference evidence="15" key="1">
    <citation type="submission" date="2022-11" db="UniProtKB">
        <authorList>
            <consortium name="WormBaseParasite"/>
        </authorList>
    </citation>
    <scope>IDENTIFICATION</scope>
</reference>
<protein>
    <submittedName>
        <fullName evidence="15">Nuclear receptor domain-containing protein</fullName>
    </submittedName>
</protein>
<proteinExistence type="inferred from homology"/>
<dbReference type="PANTHER" id="PTHR46011">
    <property type="entry name" value="NUCLEAR HORMONE RECEPTOR FAMILY MEMBER NHR-86-RELATED"/>
    <property type="match status" value="1"/>
</dbReference>
<keyword evidence="4 11" id="KW-0863">Zinc-finger</keyword>
<evidence type="ECO:0000256" key="2">
    <source>
        <dbReference type="ARBA" id="ARBA00005993"/>
    </source>
</evidence>
<dbReference type="GO" id="GO:0006357">
    <property type="term" value="P:regulation of transcription by RNA polymerase II"/>
    <property type="evidence" value="ECO:0007669"/>
    <property type="project" value="TreeGrafter"/>
</dbReference>
<evidence type="ECO:0000256" key="4">
    <source>
        <dbReference type="ARBA" id="ARBA00022771"/>
    </source>
</evidence>
<keyword evidence="8 11" id="KW-0804">Transcription</keyword>
<evidence type="ECO:0000256" key="10">
    <source>
        <dbReference type="ARBA" id="ARBA00023242"/>
    </source>
</evidence>
<dbReference type="GO" id="GO:0003700">
    <property type="term" value="F:DNA-binding transcription factor activity"/>
    <property type="evidence" value="ECO:0007669"/>
    <property type="project" value="InterPro"/>
</dbReference>
<keyword evidence="7 11" id="KW-0238">DNA-binding</keyword>
<dbReference type="PRINTS" id="PR00047">
    <property type="entry name" value="STROIDFINGER"/>
</dbReference>
<evidence type="ECO:0000259" key="12">
    <source>
        <dbReference type="PROSITE" id="PS51030"/>
    </source>
</evidence>
<evidence type="ECO:0000256" key="11">
    <source>
        <dbReference type="RuleBase" id="RU004334"/>
    </source>
</evidence>
<feature type="domain" description="Nuclear receptor" evidence="12">
    <location>
        <begin position="21"/>
        <end position="98"/>
    </location>
</feature>
<evidence type="ECO:0000256" key="3">
    <source>
        <dbReference type="ARBA" id="ARBA00022723"/>
    </source>
</evidence>
<dbReference type="InterPro" id="IPR049636">
    <property type="entry name" value="HNF4-like_DBD"/>
</dbReference>
<dbReference type="GO" id="GO:0005634">
    <property type="term" value="C:nucleus"/>
    <property type="evidence" value="ECO:0007669"/>
    <property type="project" value="UniProtKB-SubCell"/>
</dbReference>
<feature type="domain" description="NR LBD" evidence="13">
    <location>
        <begin position="91"/>
        <end position="384"/>
    </location>
</feature>
<keyword evidence="3 11" id="KW-0479">Metal-binding</keyword>
<dbReference type="InterPro" id="IPR001628">
    <property type="entry name" value="Znf_hrmn_rcpt"/>
</dbReference>
<dbReference type="GO" id="GO:0008270">
    <property type="term" value="F:zinc ion binding"/>
    <property type="evidence" value="ECO:0007669"/>
    <property type="project" value="UniProtKB-KW"/>
</dbReference>
<keyword evidence="14" id="KW-1185">Reference proteome</keyword>
<dbReference type="SUPFAM" id="SSF48508">
    <property type="entry name" value="Nuclear receptor ligand-binding domain"/>
    <property type="match status" value="1"/>
</dbReference>
<dbReference type="Pfam" id="PF00104">
    <property type="entry name" value="Hormone_recep"/>
    <property type="match status" value="1"/>
</dbReference>
<dbReference type="SMART" id="SM00399">
    <property type="entry name" value="ZnF_C4"/>
    <property type="match status" value="1"/>
</dbReference>